<evidence type="ECO:0000313" key="2">
    <source>
        <dbReference type="Proteomes" id="UP000235388"/>
    </source>
</evidence>
<organism evidence="1 2">
    <name type="scientific">Puccinia coronata f. sp. avenae</name>
    <dbReference type="NCBI Taxonomy" id="200324"/>
    <lineage>
        <taxon>Eukaryota</taxon>
        <taxon>Fungi</taxon>
        <taxon>Dikarya</taxon>
        <taxon>Basidiomycota</taxon>
        <taxon>Pucciniomycotina</taxon>
        <taxon>Pucciniomycetes</taxon>
        <taxon>Pucciniales</taxon>
        <taxon>Pucciniaceae</taxon>
        <taxon>Puccinia</taxon>
    </lineage>
</organism>
<proteinExistence type="predicted"/>
<gene>
    <name evidence="1" type="ORF">PCANC_20669</name>
</gene>
<name>A0A2N5UPZ0_9BASI</name>
<protein>
    <submittedName>
        <fullName evidence="1">Uncharacterized protein</fullName>
    </submittedName>
</protein>
<dbReference type="Proteomes" id="UP000235388">
    <property type="component" value="Unassembled WGS sequence"/>
</dbReference>
<evidence type="ECO:0000313" key="1">
    <source>
        <dbReference type="EMBL" id="PLW39833.1"/>
    </source>
</evidence>
<dbReference type="AlphaFoldDB" id="A0A2N5UPZ0"/>
<dbReference type="EMBL" id="PGCJ01000189">
    <property type="protein sequence ID" value="PLW39833.1"/>
    <property type="molecule type" value="Genomic_DNA"/>
</dbReference>
<sequence length="109" mass="12722">MDGPLYNGPFWRIKPFLKWLKATQIFFAAKSVTHDEDKICIVGSLIQETNTITWYENGTDELTKITWIDFQQHLITYVLPLLWHTTLRHNLHNLALTQGEPFASYSTRA</sequence>
<accession>A0A2N5UPZ0</accession>
<reference evidence="1 2" key="1">
    <citation type="submission" date="2017-11" db="EMBL/GenBank/DDBJ databases">
        <title>De novo assembly and phasing of dikaryotic genomes from two isolates of Puccinia coronata f. sp. avenae, the causal agent of oat crown rust.</title>
        <authorList>
            <person name="Miller M.E."/>
            <person name="Zhang Y."/>
            <person name="Omidvar V."/>
            <person name="Sperschneider J."/>
            <person name="Schwessinger B."/>
            <person name="Raley C."/>
            <person name="Palmer J.M."/>
            <person name="Garnica D."/>
            <person name="Upadhyaya N."/>
            <person name="Rathjen J."/>
            <person name="Taylor J.M."/>
            <person name="Park R.F."/>
            <person name="Dodds P.N."/>
            <person name="Hirsch C.D."/>
            <person name="Kianian S.F."/>
            <person name="Figueroa M."/>
        </authorList>
    </citation>
    <scope>NUCLEOTIDE SEQUENCE [LARGE SCALE GENOMIC DNA]</scope>
    <source>
        <strain evidence="1">12NC29</strain>
    </source>
</reference>
<keyword evidence="2" id="KW-1185">Reference proteome</keyword>
<comment type="caution">
    <text evidence="1">The sequence shown here is derived from an EMBL/GenBank/DDBJ whole genome shotgun (WGS) entry which is preliminary data.</text>
</comment>
<dbReference type="OrthoDB" id="2516636at2759"/>